<evidence type="ECO:0000256" key="9">
    <source>
        <dbReference type="ARBA" id="ARBA00023002"/>
    </source>
</evidence>
<dbReference type="PANTHER" id="PTHR24305">
    <property type="entry name" value="CYTOCHROME P450"/>
    <property type="match status" value="1"/>
</dbReference>
<dbReference type="Gene3D" id="1.10.630.10">
    <property type="entry name" value="Cytochrome P450"/>
    <property type="match status" value="1"/>
</dbReference>
<keyword evidence="6 13" id="KW-0812">Transmembrane</keyword>
<dbReference type="GO" id="GO:0004497">
    <property type="term" value="F:monooxygenase activity"/>
    <property type="evidence" value="ECO:0007669"/>
    <property type="project" value="UniProtKB-KW"/>
</dbReference>
<dbReference type="GO" id="GO:0016020">
    <property type="term" value="C:membrane"/>
    <property type="evidence" value="ECO:0007669"/>
    <property type="project" value="UniProtKB-SubCell"/>
</dbReference>
<organism evidence="14 15">
    <name type="scientific">Gymnopilus dilepis</name>
    <dbReference type="NCBI Taxonomy" id="231916"/>
    <lineage>
        <taxon>Eukaryota</taxon>
        <taxon>Fungi</taxon>
        <taxon>Dikarya</taxon>
        <taxon>Basidiomycota</taxon>
        <taxon>Agaricomycotina</taxon>
        <taxon>Agaricomycetes</taxon>
        <taxon>Agaricomycetidae</taxon>
        <taxon>Agaricales</taxon>
        <taxon>Agaricineae</taxon>
        <taxon>Hymenogastraceae</taxon>
        <taxon>Gymnopilus</taxon>
    </lineage>
</organism>
<evidence type="ECO:0000256" key="8">
    <source>
        <dbReference type="ARBA" id="ARBA00022989"/>
    </source>
</evidence>
<evidence type="ECO:0000256" key="11">
    <source>
        <dbReference type="ARBA" id="ARBA00023033"/>
    </source>
</evidence>
<sequence>MDNFTQGLLAYLPAAACLLPMFFVFIYLKAEKPFGDTPGPRSRSWLYGNMLELLLYSPYGKYEFEWQQIYGPVYSIKGCIGENRLMVSDPTALRYILADGGDFRSKHRRIRSVMNSAFSLSALRAQVPALECFAEQLLEKWERSLEPHGQVIDVFQDLHETTLHAVTECIVGYDISSDHEYANAYQNIVIAGAKRSKISILTHSILLALPDFVIDLLKVIPPTDFRKLLTHRQVSSQRATKFLQDRLTAQQYETELDGNLFDTMLHVYKKSPDKISLDEIKDQFGTITVAGEDTTANALVWALYVLAKNPEWQEQLRAEASEVRSTTKGRNLDFYDRLSFLNALIKEVMRFYSPLPYTERIALRDTVIPVSNPQCQIRVEIAITSYNRLPSVWGEDANEFNPSRWLEQGTKLGENAALGPYANLYAKS</sequence>
<evidence type="ECO:0000256" key="6">
    <source>
        <dbReference type="ARBA" id="ARBA00022692"/>
    </source>
</evidence>
<dbReference type="PRINTS" id="PR00463">
    <property type="entry name" value="EP450I"/>
</dbReference>
<keyword evidence="9" id="KW-0560">Oxidoreductase</keyword>
<evidence type="ECO:0000256" key="7">
    <source>
        <dbReference type="ARBA" id="ARBA00022723"/>
    </source>
</evidence>
<evidence type="ECO:0000256" key="2">
    <source>
        <dbReference type="ARBA" id="ARBA00004370"/>
    </source>
</evidence>
<name>A0A409Y135_9AGAR</name>
<dbReference type="InParanoid" id="A0A409Y135"/>
<feature type="transmembrane region" description="Helical" evidence="13">
    <location>
        <begin position="7"/>
        <end position="28"/>
    </location>
</feature>
<comment type="cofactor">
    <cofactor evidence="1">
        <name>heme</name>
        <dbReference type="ChEBI" id="CHEBI:30413"/>
    </cofactor>
</comment>
<evidence type="ECO:0000256" key="12">
    <source>
        <dbReference type="ARBA" id="ARBA00023136"/>
    </source>
</evidence>
<evidence type="ECO:0000256" key="10">
    <source>
        <dbReference type="ARBA" id="ARBA00023004"/>
    </source>
</evidence>
<dbReference type="EMBL" id="NHYE01001337">
    <property type="protein sequence ID" value="PPQ96663.1"/>
    <property type="molecule type" value="Genomic_DNA"/>
</dbReference>
<protein>
    <recommendedName>
        <fullName evidence="16">Cytochrome P450</fullName>
    </recommendedName>
</protein>
<comment type="pathway">
    <text evidence="3">Secondary metabolite biosynthesis; terpenoid biosynthesis.</text>
</comment>
<keyword evidence="5" id="KW-0349">Heme</keyword>
<dbReference type="GO" id="GO:0016705">
    <property type="term" value="F:oxidoreductase activity, acting on paired donors, with incorporation or reduction of molecular oxygen"/>
    <property type="evidence" value="ECO:0007669"/>
    <property type="project" value="InterPro"/>
</dbReference>
<dbReference type="InterPro" id="IPR050121">
    <property type="entry name" value="Cytochrome_P450_monoxygenase"/>
</dbReference>
<evidence type="ECO:0000313" key="14">
    <source>
        <dbReference type="EMBL" id="PPQ96663.1"/>
    </source>
</evidence>
<dbReference type="InterPro" id="IPR001128">
    <property type="entry name" value="Cyt_P450"/>
</dbReference>
<reference evidence="14 15" key="1">
    <citation type="journal article" date="2018" name="Evol. Lett.">
        <title>Horizontal gene cluster transfer increased hallucinogenic mushroom diversity.</title>
        <authorList>
            <person name="Reynolds H.T."/>
            <person name="Vijayakumar V."/>
            <person name="Gluck-Thaler E."/>
            <person name="Korotkin H.B."/>
            <person name="Matheny P.B."/>
            <person name="Slot J.C."/>
        </authorList>
    </citation>
    <scope>NUCLEOTIDE SEQUENCE [LARGE SCALE GENOMIC DNA]</scope>
    <source>
        <strain evidence="14 15">SRW20</strain>
    </source>
</reference>
<dbReference type="GO" id="GO:0005506">
    <property type="term" value="F:iron ion binding"/>
    <property type="evidence" value="ECO:0007669"/>
    <property type="project" value="InterPro"/>
</dbReference>
<dbReference type="GO" id="GO:0020037">
    <property type="term" value="F:heme binding"/>
    <property type="evidence" value="ECO:0007669"/>
    <property type="project" value="InterPro"/>
</dbReference>
<keyword evidence="8 13" id="KW-1133">Transmembrane helix</keyword>
<dbReference type="InterPro" id="IPR002401">
    <property type="entry name" value="Cyt_P450_E_grp-I"/>
</dbReference>
<comment type="subcellular location">
    <subcellularLocation>
        <location evidence="2">Membrane</location>
    </subcellularLocation>
</comment>
<comment type="caution">
    <text evidence="14">The sequence shown here is derived from an EMBL/GenBank/DDBJ whole genome shotgun (WGS) entry which is preliminary data.</text>
</comment>
<keyword evidence="11" id="KW-0503">Monooxygenase</keyword>
<accession>A0A409Y135</accession>
<evidence type="ECO:0000256" key="1">
    <source>
        <dbReference type="ARBA" id="ARBA00001971"/>
    </source>
</evidence>
<evidence type="ECO:0008006" key="16">
    <source>
        <dbReference type="Google" id="ProtNLM"/>
    </source>
</evidence>
<dbReference type="Proteomes" id="UP000284706">
    <property type="component" value="Unassembled WGS sequence"/>
</dbReference>
<dbReference type="PRINTS" id="PR00385">
    <property type="entry name" value="P450"/>
</dbReference>
<evidence type="ECO:0000313" key="15">
    <source>
        <dbReference type="Proteomes" id="UP000284706"/>
    </source>
</evidence>
<evidence type="ECO:0000256" key="4">
    <source>
        <dbReference type="ARBA" id="ARBA00010617"/>
    </source>
</evidence>
<dbReference type="STRING" id="231916.A0A409Y135"/>
<comment type="similarity">
    <text evidence="4">Belongs to the cytochrome P450 family.</text>
</comment>
<dbReference type="Pfam" id="PF00067">
    <property type="entry name" value="p450"/>
    <property type="match status" value="1"/>
</dbReference>
<dbReference type="AlphaFoldDB" id="A0A409Y135"/>
<keyword evidence="15" id="KW-1185">Reference proteome</keyword>
<dbReference type="SUPFAM" id="SSF48264">
    <property type="entry name" value="Cytochrome P450"/>
    <property type="match status" value="1"/>
</dbReference>
<gene>
    <name evidence="14" type="ORF">CVT26_010288</name>
</gene>
<keyword evidence="10" id="KW-0408">Iron</keyword>
<keyword evidence="12 13" id="KW-0472">Membrane</keyword>
<keyword evidence="7" id="KW-0479">Metal-binding</keyword>
<dbReference type="InterPro" id="IPR036396">
    <property type="entry name" value="Cyt_P450_sf"/>
</dbReference>
<evidence type="ECO:0000256" key="5">
    <source>
        <dbReference type="ARBA" id="ARBA00022617"/>
    </source>
</evidence>
<dbReference type="OrthoDB" id="1470350at2759"/>
<evidence type="ECO:0000256" key="13">
    <source>
        <dbReference type="SAM" id="Phobius"/>
    </source>
</evidence>
<proteinExistence type="inferred from homology"/>
<evidence type="ECO:0000256" key="3">
    <source>
        <dbReference type="ARBA" id="ARBA00004721"/>
    </source>
</evidence>
<dbReference type="PANTHER" id="PTHR24305:SF166">
    <property type="entry name" value="CYTOCHROME P450 12A4, MITOCHONDRIAL-RELATED"/>
    <property type="match status" value="1"/>
</dbReference>